<accession>A0A7S2FB57</accession>
<reference evidence="4" key="1">
    <citation type="submission" date="2021-01" db="EMBL/GenBank/DDBJ databases">
        <authorList>
            <person name="Corre E."/>
            <person name="Pelletier E."/>
            <person name="Niang G."/>
            <person name="Scheremetjew M."/>
            <person name="Finn R."/>
            <person name="Kale V."/>
            <person name="Holt S."/>
            <person name="Cochrane G."/>
            <person name="Meng A."/>
            <person name="Brown T."/>
            <person name="Cohen L."/>
        </authorList>
    </citation>
    <scope>NUCLEOTIDE SEQUENCE</scope>
    <source>
        <strain evidence="4">CCMP1381</strain>
    </source>
</reference>
<evidence type="ECO:0000256" key="3">
    <source>
        <dbReference type="SAM" id="MobiDB-lite"/>
    </source>
</evidence>
<dbReference type="EMBL" id="HBGS01009761">
    <property type="protein sequence ID" value="CAD9384815.1"/>
    <property type="molecule type" value="Transcribed_RNA"/>
</dbReference>
<evidence type="ECO:0000256" key="2">
    <source>
        <dbReference type="ARBA" id="ARBA00023043"/>
    </source>
</evidence>
<dbReference type="Gene3D" id="1.25.40.20">
    <property type="entry name" value="Ankyrin repeat-containing domain"/>
    <property type="match status" value="1"/>
</dbReference>
<keyword evidence="2" id="KW-0040">ANK repeat</keyword>
<dbReference type="Pfam" id="PF12796">
    <property type="entry name" value="Ank_2"/>
    <property type="match status" value="1"/>
</dbReference>
<keyword evidence="1" id="KW-0677">Repeat</keyword>
<dbReference type="AlphaFoldDB" id="A0A7S2FB57"/>
<evidence type="ECO:0000313" key="4">
    <source>
        <dbReference type="EMBL" id="CAD9384815.1"/>
    </source>
</evidence>
<protein>
    <submittedName>
        <fullName evidence="4">Uncharacterized protein</fullName>
    </submittedName>
</protein>
<dbReference type="SUPFAM" id="SSF48403">
    <property type="entry name" value="Ankyrin repeat"/>
    <property type="match status" value="1"/>
</dbReference>
<organism evidence="4">
    <name type="scientific">Octactis speculum</name>
    <dbReference type="NCBI Taxonomy" id="3111310"/>
    <lineage>
        <taxon>Eukaryota</taxon>
        <taxon>Sar</taxon>
        <taxon>Stramenopiles</taxon>
        <taxon>Ochrophyta</taxon>
        <taxon>Dictyochophyceae</taxon>
        <taxon>Dictyochales</taxon>
        <taxon>Dictyochaceae</taxon>
        <taxon>Octactis</taxon>
    </lineage>
</organism>
<dbReference type="InterPro" id="IPR002110">
    <property type="entry name" value="Ankyrin_rpt"/>
</dbReference>
<dbReference type="InterPro" id="IPR036770">
    <property type="entry name" value="Ankyrin_rpt-contain_sf"/>
</dbReference>
<sequence length="276" mass="29249">MLLDAGATRSVLDNWGRSPMEVAHQHGEARSLSAFEAWGVSVTRGRTNPLESEVKSGGSMIGDSLVIAEFMARVKTALPSSRGSQLEPGRERGIFREDATLGREMASREAAEAVADDHPAPAPHQQTCSPSPPALAVHRGEDTTTGGGEGKSGNIIRVALSKVVEYPGDPAEVQNQLEAGLTDPTGRDMFGVTALMKFAAWDKVDLLDLLLNYLGPMSTDALNAQSPADGFTALHHAADMGAMRTYNRLTEAEGISLGVKDKRGRTAADILTVLTS</sequence>
<dbReference type="InterPro" id="IPR050776">
    <property type="entry name" value="Ank_Repeat/CDKN_Inhibitor"/>
</dbReference>
<feature type="region of interest" description="Disordered" evidence="3">
    <location>
        <begin position="110"/>
        <end position="152"/>
    </location>
</feature>
<feature type="compositionally biased region" description="Basic and acidic residues" evidence="3">
    <location>
        <begin position="110"/>
        <end position="119"/>
    </location>
</feature>
<gene>
    <name evidence="4" type="ORF">DSPE1174_LOCUS5158</name>
</gene>
<proteinExistence type="predicted"/>
<name>A0A7S2FB57_9STRA</name>
<dbReference type="PANTHER" id="PTHR24201">
    <property type="entry name" value="ANK_REP_REGION DOMAIN-CONTAINING PROTEIN"/>
    <property type="match status" value="1"/>
</dbReference>
<evidence type="ECO:0000256" key="1">
    <source>
        <dbReference type="ARBA" id="ARBA00022737"/>
    </source>
</evidence>